<proteinExistence type="predicted"/>
<evidence type="ECO:0000313" key="1">
    <source>
        <dbReference type="EMBL" id="MBW92667.1"/>
    </source>
</evidence>
<accession>A0A2P2JGQ7</accession>
<reference evidence="1" key="1">
    <citation type="submission" date="2018-02" db="EMBL/GenBank/DDBJ databases">
        <title>Rhizophora mucronata_Transcriptome.</title>
        <authorList>
            <person name="Meera S.P."/>
            <person name="Sreeshan A."/>
            <person name="Augustine A."/>
        </authorList>
    </citation>
    <scope>NUCLEOTIDE SEQUENCE</scope>
    <source>
        <tissue evidence="1">Leaf</tissue>
    </source>
</reference>
<organism evidence="1">
    <name type="scientific">Rhizophora mucronata</name>
    <name type="common">Asiatic mangrove</name>
    <dbReference type="NCBI Taxonomy" id="61149"/>
    <lineage>
        <taxon>Eukaryota</taxon>
        <taxon>Viridiplantae</taxon>
        <taxon>Streptophyta</taxon>
        <taxon>Embryophyta</taxon>
        <taxon>Tracheophyta</taxon>
        <taxon>Spermatophyta</taxon>
        <taxon>Magnoliopsida</taxon>
        <taxon>eudicotyledons</taxon>
        <taxon>Gunneridae</taxon>
        <taxon>Pentapetalae</taxon>
        <taxon>rosids</taxon>
        <taxon>fabids</taxon>
        <taxon>Malpighiales</taxon>
        <taxon>Rhizophoraceae</taxon>
        <taxon>Rhizophora</taxon>
    </lineage>
</organism>
<dbReference type="EMBL" id="GGEC01012184">
    <property type="protein sequence ID" value="MBW92667.1"/>
    <property type="molecule type" value="Transcribed_RNA"/>
</dbReference>
<protein>
    <submittedName>
        <fullName evidence="1">Uncharacterized protein</fullName>
    </submittedName>
</protein>
<dbReference type="AlphaFoldDB" id="A0A2P2JGQ7"/>
<sequence length="18" mass="2239">MQLHFNFATSMQLERNRD</sequence>
<name>A0A2P2JGQ7_RHIMU</name>